<dbReference type="EMBL" id="UINC01049848">
    <property type="protein sequence ID" value="SVB62112.1"/>
    <property type="molecule type" value="Genomic_DNA"/>
</dbReference>
<feature type="non-terminal residue" evidence="1">
    <location>
        <position position="1"/>
    </location>
</feature>
<reference evidence="1" key="1">
    <citation type="submission" date="2018-05" db="EMBL/GenBank/DDBJ databases">
        <authorList>
            <person name="Lanie J.A."/>
            <person name="Ng W.-L."/>
            <person name="Kazmierczak K.M."/>
            <person name="Andrzejewski T.M."/>
            <person name="Davidsen T.M."/>
            <person name="Wayne K.J."/>
            <person name="Tettelin H."/>
            <person name="Glass J.I."/>
            <person name="Rusch D."/>
            <person name="Podicherti R."/>
            <person name="Tsui H.-C.T."/>
            <person name="Winkler M.E."/>
        </authorList>
    </citation>
    <scope>NUCLEOTIDE SEQUENCE</scope>
</reference>
<proteinExistence type="predicted"/>
<gene>
    <name evidence="1" type="ORF">METZ01_LOCUS214966</name>
</gene>
<sequence>FKSDQMMKSLLTILSIFICLAAQTQTKAASSLFDMHDMLDENTLNTKVLIDWHMVKGEVPTRQKLITIRVGALVPGKEYRVPVRMIVPADRKAEGFHLTGGHVPLQLQRDAPPRGVERELIKGGVGLVYTVVQVLSRSGQAELGEAAKERFIQTLDPKHSVQYWGWPAALMRAVTAAYAEKDHFKVGKIALSGGSKNGASPSVAIIHDKRMTALHASVSPIWDSPLRLCNQAAWNELQAYNQSYAKKIRKDNPQIKTGRFLNHTFLGGTFGPVYNAQVLDAGHSWQDLEQLAHRMADHVFITRHLKALKAREVDLYFHPGTHDFVAFDMAWGGRHHPEVPVYLRANSGHGKKMGHPAKERNEQNKSAFLLEHFFENVEPLLISPSVKSGIKEHRLQVTVTFKAGFRVESGRIWWMYDRGPDGSAAYINELFPDDQWKDMKFDPEQNAWTVQIDLKPNTSRIDFFSNHRKTIKYRSEDYASYLSSPYTRVSLKSK</sequence>
<dbReference type="AlphaFoldDB" id="A0A382FHM5"/>
<name>A0A382FHM5_9ZZZZ</name>
<accession>A0A382FHM5</accession>
<protein>
    <submittedName>
        <fullName evidence="1">Uncharacterized protein</fullName>
    </submittedName>
</protein>
<evidence type="ECO:0000313" key="1">
    <source>
        <dbReference type="EMBL" id="SVB62112.1"/>
    </source>
</evidence>
<organism evidence="1">
    <name type="scientific">marine metagenome</name>
    <dbReference type="NCBI Taxonomy" id="408172"/>
    <lineage>
        <taxon>unclassified sequences</taxon>
        <taxon>metagenomes</taxon>
        <taxon>ecological metagenomes</taxon>
    </lineage>
</organism>